<evidence type="ECO:0000313" key="2">
    <source>
        <dbReference type="EMBL" id="NNM73877.1"/>
    </source>
</evidence>
<evidence type="ECO:0000313" key="3">
    <source>
        <dbReference type="Proteomes" id="UP000564885"/>
    </source>
</evidence>
<accession>A0A849ID12</accession>
<keyword evidence="1" id="KW-0175">Coiled coil</keyword>
<evidence type="ECO:0000256" key="1">
    <source>
        <dbReference type="SAM" id="Coils"/>
    </source>
</evidence>
<comment type="caution">
    <text evidence="2">The sequence shown here is derived from an EMBL/GenBank/DDBJ whole genome shotgun (WGS) entry which is preliminary data.</text>
</comment>
<sequence length="178" mass="20355">MSTVRAWIDDWQAVLAGVEEGAYTFLTATHDDRDYRILMVSAFDRDIDGDKRAVTTPAKIFDRKVAYFTHRVRDTTIPRVITVRGEPKWVLEPGPECQDYAAAVEGISLRDLEGAVRRSTLGRTVARRLRRGEKRRRAILEIEKESLEERLRDAHEEIASLSGHLRHVERELAVYGAP</sequence>
<name>A0A849ID12_9HYPH</name>
<reference evidence="2 3" key="1">
    <citation type="submission" date="2020-04" db="EMBL/GenBank/DDBJ databases">
        <title>Enterovirga sp. isolate from soil.</title>
        <authorList>
            <person name="Chea S."/>
            <person name="Kim D.-U."/>
        </authorList>
    </citation>
    <scope>NUCLEOTIDE SEQUENCE [LARGE SCALE GENOMIC DNA]</scope>
    <source>
        <strain evidence="2 3">DB1703</strain>
    </source>
</reference>
<dbReference type="AlphaFoldDB" id="A0A849ID12"/>
<dbReference type="EMBL" id="JABEPP010000004">
    <property type="protein sequence ID" value="NNM73877.1"/>
    <property type="molecule type" value="Genomic_DNA"/>
</dbReference>
<dbReference type="Proteomes" id="UP000564885">
    <property type="component" value="Unassembled WGS sequence"/>
</dbReference>
<protein>
    <submittedName>
        <fullName evidence="2">Uncharacterized protein</fullName>
    </submittedName>
</protein>
<keyword evidence="3" id="KW-1185">Reference proteome</keyword>
<feature type="coiled-coil region" evidence="1">
    <location>
        <begin position="130"/>
        <end position="171"/>
    </location>
</feature>
<proteinExistence type="predicted"/>
<gene>
    <name evidence="2" type="ORF">HJG44_15950</name>
</gene>
<organism evidence="2 3">
    <name type="scientific">Enterovirga aerilata</name>
    <dbReference type="NCBI Taxonomy" id="2730920"/>
    <lineage>
        <taxon>Bacteria</taxon>
        <taxon>Pseudomonadati</taxon>
        <taxon>Pseudomonadota</taxon>
        <taxon>Alphaproteobacteria</taxon>
        <taxon>Hyphomicrobiales</taxon>
        <taxon>Methylobacteriaceae</taxon>
        <taxon>Enterovirga</taxon>
    </lineage>
</organism>
<dbReference type="RefSeq" id="WP_171219322.1">
    <property type="nucleotide sequence ID" value="NZ_JABEPP010000004.1"/>
</dbReference>